<dbReference type="InterPro" id="IPR029066">
    <property type="entry name" value="PLP-binding_barrel"/>
</dbReference>
<dbReference type="GO" id="GO:0009089">
    <property type="term" value="P:lysine biosynthetic process via diaminopimelate"/>
    <property type="evidence" value="ECO:0007669"/>
    <property type="project" value="TreeGrafter"/>
</dbReference>
<feature type="active site" description="Proton donor" evidence="3">
    <location>
        <position position="341"/>
    </location>
</feature>
<dbReference type="Pfam" id="PF02784">
    <property type="entry name" value="Orn_Arg_deC_N"/>
    <property type="match status" value="1"/>
</dbReference>
<comment type="caution">
    <text evidence="5">The sequence shown here is derived from an EMBL/GenBank/DDBJ whole genome shotgun (WGS) entry which is preliminary data.</text>
</comment>
<comment type="cofactor">
    <cofactor evidence="1 3">
        <name>pyridoxal 5'-phosphate</name>
        <dbReference type="ChEBI" id="CHEBI:597326"/>
    </cofactor>
</comment>
<accession>A0A512ME11</accession>
<dbReference type="SUPFAM" id="SSF51419">
    <property type="entry name" value="PLP-binding barrel"/>
    <property type="match status" value="1"/>
</dbReference>
<evidence type="ECO:0000256" key="1">
    <source>
        <dbReference type="ARBA" id="ARBA00001933"/>
    </source>
</evidence>
<dbReference type="GO" id="GO:0008836">
    <property type="term" value="F:diaminopimelate decarboxylase activity"/>
    <property type="evidence" value="ECO:0007669"/>
    <property type="project" value="TreeGrafter"/>
</dbReference>
<dbReference type="InterPro" id="IPR009006">
    <property type="entry name" value="Ala_racemase/Decarboxylase_C"/>
</dbReference>
<organism evidence="5 6">
    <name type="scientific">Brevifollis gellanilyticus</name>
    <dbReference type="NCBI Taxonomy" id="748831"/>
    <lineage>
        <taxon>Bacteria</taxon>
        <taxon>Pseudomonadati</taxon>
        <taxon>Verrucomicrobiota</taxon>
        <taxon>Verrucomicrobiia</taxon>
        <taxon>Verrucomicrobiales</taxon>
        <taxon>Verrucomicrobiaceae</taxon>
    </lineage>
</organism>
<dbReference type="Gene3D" id="2.40.37.10">
    <property type="entry name" value="Lyase, Ornithine Decarboxylase, Chain A, domain 1"/>
    <property type="match status" value="1"/>
</dbReference>
<evidence type="ECO:0000256" key="3">
    <source>
        <dbReference type="PIRSR" id="PIRSR600183-50"/>
    </source>
</evidence>
<reference evidence="5 6" key="1">
    <citation type="submission" date="2019-07" db="EMBL/GenBank/DDBJ databases">
        <title>Whole genome shotgun sequence of Brevifollis gellanilyticus NBRC 108608.</title>
        <authorList>
            <person name="Hosoyama A."/>
            <person name="Uohara A."/>
            <person name="Ohji S."/>
            <person name="Ichikawa N."/>
        </authorList>
    </citation>
    <scope>NUCLEOTIDE SEQUENCE [LARGE SCALE GENOMIC DNA]</scope>
    <source>
        <strain evidence="5 6">NBRC 108608</strain>
    </source>
</reference>
<dbReference type="InterPro" id="IPR022644">
    <property type="entry name" value="De-COase2_N"/>
</dbReference>
<sequence length="410" mass="43776">MNSALAQTLTSRHGTPLYAYDLAAVSAQCSDLFGALPEGSSICYSFKANPLPAIARRVRECGGRAEITSEGELIAALNAGFSGEQILFGGPGKTAKELDAAINAGVRMFSSESLRDLGLLSEACARHDIEVDVLLRVNPEEAPDARLAMTGVESQFGFAEPILLNPSVRSQVMLPRLRIIGVHIYFGTQVAGVEALVTNTRRALECAGRVETALDFQCRIINAGGGFPWTYANDHTPPSLEGLRAPLTEAWNASAFKARGAELWFESGRWLCASSGWLIARVLDLKPFPTRTFVVLDTGIHHLGGMAGLGRVQRGAVSLFNLSRDTTQEPPMIADLVGPLCTPLDSLARGLKIPPVQVGDLVGIPNVGAYGITASLLGFLSHPPPVEVAHEAGQEVEVWQLRHGHARLSA</sequence>
<name>A0A512ME11_9BACT</name>
<dbReference type="InterPro" id="IPR000183">
    <property type="entry name" value="Orn/DAP/Arg_de-COase"/>
</dbReference>
<dbReference type="AlphaFoldDB" id="A0A512ME11"/>
<evidence type="ECO:0000259" key="4">
    <source>
        <dbReference type="Pfam" id="PF02784"/>
    </source>
</evidence>
<keyword evidence="2 3" id="KW-0663">Pyridoxal phosphate</keyword>
<dbReference type="PANTHER" id="PTHR43727">
    <property type="entry name" value="DIAMINOPIMELATE DECARBOXYLASE"/>
    <property type="match status" value="1"/>
</dbReference>
<evidence type="ECO:0000313" key="6">
    <source>
        <dbReference type="Proteomes" id="UP000321577"/>
    </source>
</evidence>
<feature type="modified residue" description="N6-(pyridoxal phosphate)lysine" evidence="3">
    <location>
        <position position="47"/>
    </location>
</feature>
<dbReference type="OrthoDB" id="9802241at2"/>
<protein>
    <submittedName>
        <fullName evidence="5">Diaminopimelate decarboxylase</fullName>
    </submittedName>
</protein>
<dbReference type="PRINTS" id="PR01179">
    <property type="entry name" value="ODADCRBXLASE"/>
</dbReference>
<dbReference type="SUPFAM" id="SSF50621">
    <property type="entry name" value="Alanine racemase C-terminal domain-like"/>
    <property type="match status" value="1"/>
</dbReference>
<dbReference type="Gene3D" id="3.20.20.10">
    <property type="entry name" value="Alanine racemase"/>
    <property type="match status" value="1"/>
</dbReference>
<dbReference type="GO" id="GO:0006596">
    <property type="term" value="P:polyamine biosynthetic process"/>
    <property type="evidence" value="ECO:0007669"/>
    <property type="project" value="InterPro"/>
</dbReference>
<dbReference type="PRINTS" id="PR01182">
    <property type="entry name" value="ORNDCRBXLASE"/>
</dbReference>
<feature type="domain" description="Orn/DAP/Arg decarboxylase 2 N-terminal" evidence="4">
    <location>
        <begin position="23"/>
        <end position="273"/>
    </location>
</feature>
<dbReference type="Proteomes" id="UP000321577">
    <property type="component" value="Unassembled WGS sequence"/>
</dbReference>
<evidence type="ECO:0000313" key="5">
    <source>
        <dbReference type="EMBL" id="GEP44966.1"/>
    </source>
</evidence>
<proteinExistence type="predicted"/>
<dbReference type="PANTHER" id="PTHR43727:SF2">
    <property type="entry name" value="GROUP IV DECARBOXYLASE"/>
    <property type="match status" value="1"/>
</dbReference>
<keyword evidence="6" id="KW-1185">Reference proteome</keyword>
<dbReference type="EMBL" id="BKAG01000039">
    <property type="protein sequence ID" value="GEP44966.1"/>
    <property type="molecule type" value="Genomic_DNA"/>
</dbReference>
<gene>
    <name evidence="5" type="primary">lysA_2</name>
    <name evidence="5" type="ORF">BGE01nite_42570</name>
</gene>
<dbReference type="InterPro" id="IPR002433">
    <property type="entry name" value="Orn_de-COase"/>
</dbReference>
<dbReference type="RefSeq" id="WP_146853421.1">
    <property type="nucleotide sequence ID" value="NZ_BKAG01000039.1"/>
</dbReference>
<evidence type="ECO:0000256" key="2">
    <source>
        <dbReference type="ARBA" id="ARBA00022898"/>
    </source>
</evidence>